<dbReference type="NCBIfam" id="NF010109">
    <property type="entry name" value="PRK13582.1"/>
    <property type="match status" value="1"/>
</dbReference>
<keyword evidence="5" id="KW-0378">Hydrolase</keyword>
<dbReference type="RefSeq" id="WP_091639589.1">
    <property type="nucleotide sequence ID" value="NZ_FOEG01000001.1"/>
</dbReference>
<evidence type="ECO:0000313" key="13">
    <source>
        <dbReference type="EMBL" id="SEO51510.1"/>
    </source>
</evidence>
<comment type="cofactor">
    <cofactor evidence="12">
        <name>Mg(2+)</name>
        <dbReference type="ChEBI" id="CHEBI:18420"/>
    </cofactor>
    <text evidence="12">Binds 1 Mg(2+) ion per subunit.</text>
</comment>
<protein>
    <recommendedName>
        <fullName evidence="2">phosphoserine phosphatase</fullName>
        <ecNumber evidence="2">3.1.3.3</ecNumber>
    </recommendedName>
</protein>
<dbReference type="InterPro" id="IPR036412">
    <property type="entry name" value="HAD-like_sf"/>
</dbReference>
<dbReference type="InterPro" id="IPR050582">
    <property type="entry name" value="HAD-like_SerB"/>
</dbReference>
<dbReference type="STRING" id="406100.SAMN04488052_101472"/>
<feature type="binding site" evidence="11">
    <location>
        <position position="46"/>
    </location>
    <ligand>
        <name>substrate</name>
    </ligand>
</feature>
<feature type="binding site" evidence="11">
    <location>
        <begin position="90"/>
        <end position="91"/>
    </location>
    <ligand>
        <name>substrate</name>
    </ligand>
</feature>
<dbReference type="Gene3D" id="3.90.1470.10">
    <property type="entry name" value="thrh gene product, domain 2"/>
    <property type="match status" value="1"/>
</dbReference>
<keyword evidence="3" id="KW-0028">Amino-acid biosynthesis</keyword>
<dbReference type="PANTHER" id="PTHR43344:SF2">
    <property type="entry name" value="PHOSPHOSERINE PHOSPHATASE"/>
    <property type="match status" value="1"/>
</dbReference>
<organism evidence="13 14">
    <name type="scientific">Aquisalimonas asiatica</name>
    <dbReference type="NCBI Taxonomy" id="406100"/>
    <lineage>
        <taxon>Bacteria</taxon>
        <taxon>Pseudomonadati</taxon>
        <taxon>Pseudomonadota</taxon>
        <taxon>Gammaproteobacteria</taxon>
        <taxon>Chromatiales</taxon>
        <taxon>Ectothiorhodospiraceae</taxon>
        <taxon>Aquisalimonas</taxon>
    </lineage>
</organism>
<dbReference type="Proteomes" id="UP000199657">
    <property type="component" value="Unassembled WGS sequence"/>
</dbReference>
<feature type="binding site" evidence="11">
    <location>
        <position position="155"/>
    </location>
    <ligand>
        <name>substrate</name>
    </ligand>
</feature>
<evidence type="ECO:0000256" key="9">
    <source>
        <dbReference type="ARBA" id="ARBA00048523"/>
    </source>
</evidence>
<evidence type="ECO:0000256" key="6">
    <source>
        <dbReference type="ARBA" id="ARBA00022842"/>
    </source>
</evidence>
<keyword evidence="4" id="KW-0479">Metal-binding</keyword>
<feature type="binding site" evidence="11">
    <location>
        <position position="133"/>
    </location>
    <ligand>
        <name>substrate</name>
    </ligand>
</feature>
<dbReference type="GO" id="GO:0000287">
    <property type="term" value="F:magnesium ion binding"/>
    <property type="evidence" value="ECO:0007669"/>
    <property type="project" value="TreeGrafter"/>
</dbReference>
<dbReference type="GO" id="GO:0005737">
    <property type="term" value="C:cytoplasm"/>
    <property type="evidence" value="ECO:0007669"/>
    <property type="project" value="TreeGrafter"/>
</dbReference>
<dbReference type="PANTHER" id="PTHR43344">
    <property type="entry name" value="PHOSPHOSERINE PHOSPHATASE"/>
    <property type="match status" value="1"/>
</dbReference>
<gene>
    <name evidence="13" type="ORF">SAMN04488052_101472</name>
</gene>
<dbReference type="EC" id="3.1.3.3" evidence="2"/>
<dbReference type="OrthoDB" id="9801134at2"/>
<feature type="active site" description="Nucleophile" evidence="10">
    <location>
        <position position="7"/>
    </location>
</feature>
<evidence type="ECO:0000256" key="11">
    <source>
        <dbReference type="PIRSR" id="PIRSR611863-2"/>
    </source>
</evidence>
<evidence type="ECO:0000313" key="14">
    <source>
        <dbReference type="Proteomes" id="UP000199657"/>
    </source>
</evidence>
<sequence length="201" mass="23022">MKIVCLDLEGVLVPEIWIDLAERTGIDALRATTRDIPDYDELMQQRLRILDEHDLGMVALEAVINDVRPFPGAVEFLDWIRERYQLVILSDTFYEFARPLMRQLGWPTLFCHQLETSPEGRIMSYRLRMRDHKRAAVAAFQGLNFRVVASGDSYNDTGMLGQADTGVLFAPPQNVVDDFPQFPVARDYSALKNAIERAFQD</sequence>
<evidence type="ECO:0000256" key="10">
    <source>
        <dbReference type="PIRSR" id="PIRSR611863-1"/>
    </source>
</evidence>
<feature type="binding site" evidence="12">
    <location>
        <position position="152"/>
    </location>
    <ligand>
        <name>Mg(2+)</name>
        <dbReference type="ChEBI" id="CHEBI:18420"/>
    </ligand>
</feature>
<feature type="binding site" evidence="12">
    <location>
        <position position="7"/>
    </location>
    <ligand>
        <name>Mg(2+)</name>
        <dbReference type="ChEBI" id="CHEBI:18420"/>
    </ligand>
</feature>
<keyword evidence="7" id="KW-0718">Serine biosynthesis</keyword>
<feature type="active site" description="Proton donor" evidence="10">
    <location>
        <position position="9"/>
    </location>
</feature>
<evidence type="ECO:0000256" key="5">
    <source>
        <dbReference type="ARBA" id="ARBA00022801"/>
    </source>
</evidence>
<comment type="pathway">
    <text evidence="1">Amino-acid biosynthesis; L-serine biosynthesis; L-serine from 3-phospho-D-glycerate: step 3/3.</text>
</comment>
<accession>A0A1H8QBA2</accession>
<dbReference type="GO" id="GO:0006564">
    <property type="term" value="P:L-serine biosynthetic process"/>
    <property type="evidence" value="ECO:0007669"/>
    <property type="project" value="UniProtKB-KW"/>
</dbReference>
<evidence type="ECO:0000256" key="2">
    <source>
        <dbReference type="ARBA" id="ARBA00012640"/>
    </source>
</evidence>
<proteinExistence type="predicted"/>
<evidence type="ECO:0000256" key="4">
    <source>
        <dbReference type="ARBA" id="ARBA00022723"/>
    </source>
</evidence>
<feature type="binding site" evidence="11">
    <location>
        <position position="15"/>
    </location>
    <ligand>
        <name>substrate</name>
    </ligand>
</feature>
<evidence type="ECO:0000256" key="12">
    <source>
        <dbReference type="PIRSR" id="PIRSR611863-3"/>
    </source>
</evidence>
<evidence type="ECO:0000256" key="8">
    <source>
        <dbReference type="ARBA" id="ARBA00048138"/>
    </source>
</evidence>
<keyword evidence="6" id="KW-0460">Magnesium</keyword>
<dbReference type="GO" id="GO:0036424">
    <property type="term" value="F:L-phosphoserine phosphatase activity"/>
    <property type="evidence" value="ECO:0007669"/>
    <property type="project" value="TreeGrafter"/>
</dbReference>
<dbReference type="NCBIfam" id="TIGR02137">
    <property type="entry name" value="HSK-PSP"/>
    <property type="match status" value="1"/>
</dbReference>
<evidence type="ECO:0000256" key="1">
    <source>
        <dbReference type="ARBA" id="ARBA00005135"/>
    </source>
</evidence>
<dbReference type="InterPro" id="IPR011863">
    <property type="entry name" value="HSK-PSP"/>
</dbReference>
<name>A0A1H8QBA2_9GAMM</name>
<dbReference type="EMBL" id="FOEG01000001">
    <property type="protein sequence ID" value="SEO51510.1"/>
    <property type="molecule type" value="Genomic_DNA"/>
</dbReference>
<keyword evidence="14" id="KW-1185">Reference proteome</keyword>
<dbReference type="SUPFAM" id="SSF56784">
    <property type="entry name" value="HAD-like"/>
    <property type="match status" value="1"/>
</dbReference>
<comment type="catalytic activity">
    <reaction evidence="8">
        <text>O-phospho-L-serine + H2O = L-serine + phosphate</text>
        <dbReference type="Rhea" id="RHEA:21208"/>
        <dbReference type="ChEBI" id="CHEBI:15377"/>
        <dbReference type="ChEBI" id="CHEBI:33384"/>
        <dbReference type="ChEBI" id="CHEBI:43474"/>
        <dbReference type="ChEBI" id="CHEBI:57524"/>
        <dbReference type="EC" id="3.1.3.3"/>
    </reaction>
</comment>
<dbReference type="InterPro" id="IPR023214">
    <property type="entry name" value="HAD_sf"/>
</dbReference>
<dbReference type="Gene3D" id="3.40.50.1000">
    <property type="entry name" value="HAD superfamily/HAD-like"/>
    <property type="match status" value="1"/>
</dbReference>
<evidence type="ECO:0000256" key="3">
    <source>
        <dbReference type="ARBA" id="ARBA00022605"/>
    </source>
</evidence>
<dbReference type="AlphaFoldDB" id="A0A1H8QBA2"/>
<reference evidence="13 14" key="1">
    <citation type="submission" date="2016-10" db="EMBL/GenBank/DDBJ databases">
        <authorList>
            <person name="de Groot N.N."/>
        </authorList>
    </citation>
    <scope>NUCLEOTIDE SEQUENCE [LARGE SCALE GENOMIC DNA]</scope>
    <source>
        <strain evidence="13 14">CGMCC 1.6291</strain>
    </source>
</reference>
<dbReference type="Pfam" id="PF00702">
    <property type="entry name" value="Hydrolase"/>
    <property type="match status" value="1"/>
</dbReference>
<comment type="catalytic activity">
    <reaction evidence="9">
        <text>O-phospho-D-serine + H2O = D-serine + phosphate</text>
        <dbReference type="Rhea" id="RHEA:24873"/>
        <dbReference type="ChEBI" id="CHEBI:15377"/>
        <dbReference type="ChEBI" id="CHEBI:35247"/>
        <dbReference type="ChEBI" id="CHEBI:43474"/>
        <dbReference type="ChEBI" id="CHEBI:58680"/>
        <dbReference type="EC" id="3.1.3.3"/>
    </reaction>
</comment>
<evidence type="ECO:0000256" key="7">
    <source>
        <dbReference type="ARBA" id="ARBA00023299"/>
    </source>
</evidence>
<feature type="binding site" evidence="12">
    <location>
        <position position="9"/>
    </location>
    <ligand>
        <name>Mg(2+)</name>
        <dbReference type="ChEBI" id="CHEBI:18420"/>
    </ligand>
</feature>